<keyword evidence="15" id="KW-0472">Membrane</keyword>
<dbReference type="InterPro" id="IPR057246">
    <property type="entry name" value="CARBOXYPEPT_ZN_1"/>
</dbReference>
<dbReference type="FunFam" id="3.40.630.10:FF:000040">
    <property type="entry name" value="zinc carboxypeptidase"/>
    <property type="match status" value="1"/>
</dbReference>
<reference evidence="17" key="1">
    <citation type="submission" date="2022-11" db="UniProtKB">
        <authorList>
            <consortium name="EnsemblMetazoa"/>
        </authorList>
    </citation>
    <scope>IDENTIFICATION</scope>
</reference>
<keyword evidence="18" id="KW-1185">Reference proteome</keyword>
<dbReference type="SMART" id="SM00631">
    <property type="entry name" value="Zn_pept"/>
    <property type="match status" value="1"/>
</dbReference>
<keyword evidence="6" id="KW-0645">Protease</keyword>
<dbReference type="Pfam" id="PF00246">
    <property type="entry name" value="Peptidase_M14"/>
    <property type="match status" value="1"/>
</dbReference>
<evidence type="ECO:0000256" key="3">
    <source>
        <dbReference type="ARBA" id="ARBA00005988"/>
    </source>
</evidence>
<dbReference type="GO" id="GO:0005615">
    <property type="term" value="C:extracellular space"/>
    <property type="evidence" value="ECO:0007669"/>
    <property type="project" value="TreeGrafter"/>
</dbReference>
<evidence type="ECO:0000256" key="14">
    <source>
        <dbReference type="PROSITE-ProRule" id="PRU01379"/>
    </source>
</evidence>
<keyword evidence="7" id="KW-0479">Metal-binding</keyword>
<keyword evidence="12" id="KW-1015">Disulfide bond</keyword>
<dbReference type="OMA" id="MAYKGSA"/>
<keyword evidence="15" id="KW-0812">Transmembrane</keyword>
<evidence type="ECO:0000256" key="11">
    <source>
        <dbReference type="ARBA" id="ARBA00023049"/>
    </source>
</evidence>
<dbReference type="GO" id="GO:0004181">
    <property type="term" value="F:metallocarboxypeptidase activity"/>
    <property type="evidence" value="ECO:0007669"/>
    <property type="project" value="InterPro"/>
</dbReference>
<evidence type="ECO:0000256" key="7">
    <source>
        <dbReference type="ARBA" id="ARBA00022723"/>
    </source>
</evidence>
<dbReference type="Gene3D" id="3.40.630.10">
    <property type="entry name" value="Zn peptidases"/>
    <property type="match status" value="1"/>
</dbReference>
<dbReference type="GO" id="GO:0006508">
    <property type="term" value="P:proteolysis"/>
    <property type="evidence" value="ECO:0007669"/>
    <property type="project" value="UniProtKB-KW"/>
</dbReference>
<comment type="cofactor">
    <cofactor evidence="1">
        <name>Zn(2+)</name>
        <dbReference type="ChEBI" id="CHEBI:29105"/>
    </cofactor>
</comment>
<protein>
    <recommendedName>
        <fullName evidence="16">Peptidase M14 domain-containing protein</fullName>
    </recommendedName>
</protein>
<evidence type="ECO:0000256" key="12">
    <source>
        <dbReference type="ARBA" id="ARBA00023157"/>
    </source>
</evidence>
<dbReference type="Gene3D" id="3.30.70.340">
    <property type="entry name" value="Metallocarboxypeptidase-like"/>
    <property type="match status" value="1"/>
</dbReference>
<comment type="subcellular location">
    <subcellularLocation>
        <location evidence="2">Secreted</location>
    </subcellularLocation>
</comment>
<dbReference type="OrthoDB" id="3626597at2759"/>
<dbReference type="FunFam" id="3.30.70.340:FF:000002">
    <property type="entry name" value="Carboxypeptidase A"/>
    <property type="match status" value="1"/>
</dbReference>
<dbReference type="Proteomes" id="UP000887568">
    <property type="component" value="Unplaced"/>
</dbReference>
<dbReference type="InterPro" id="IPR003146">
    <property type="entry name" value="M14A_act_pep"/>
</dbReference>
<evidence type="ECO:0000256" key="2">
    <source>
        <dbReference type="ARBA" id="ARBA00004613"/>
    </source>
</evidence>
<organism evidence="17 18">
    <name type="scientific">Patiria miniata</name>
    <name type="common">Bat star</name>
    <name type="synonym">Asterina miniata</name>
    <dbReference type="NCBI Taxonomy" id="46514"/>
    <lineage>
        <taxon>Eukaryota</taxon>
        <taxon>Metazoa</taxon>
        <taxon>Echinodermata</taxon>
        <taxon>Eleutherozoa</taxon>
        <taxon>Asterozoa</taxon>
        <taxon>Asteroidea</taxon>
        <taxon>Valvatacea</taxon>
        <taxon>Valvatida</taxon>
        <taxon>Asterinidae</taxon>
        <taxon>Patiria</taxon>
    </lineage>
</organism>
<evidence type="ECO:0000313" key="18">
    <source>
        <dbReference type="Proteomes" id="UP000887568"/>
    </source>
</evidence>
<feature type="active site" description="Proton donor/acceptor" evidence="14">
    <location>
        <position position="450"/>
    </location>
</feature>
<comment type="similarity">
    <text evidence="3 14">Belongs to the peptidase M14 family.</text>
</comment>
<dbReference type="CDD" id="cd03860">
    <property type="entry name" value="M14_CP_A-B_like"/>
    <property type="match status" value="1"/>
</dbReference>
<dbReference type="InterPro" id="IPR036990">
    <property type="entry name" value="M14A-like_propep"/>
</dbReference>
<dbReference type="AlphaFoldDB" id="A0A914A479"/>
<evidence type="ECO:0000256" key="9">
    <source>
        <dbReference type="ARBA" id="ARBA00022801"/>
    </source>
</evidence>
<dbReference type="SUPFAM" id="SSF53187">
    <property type="entry name" value="Zn-dependent exopeptidases"/>
    <property type="match status" value="1"/>
</dbReference>
<keyword evidence="9" id="KW-0378">Hydrolase</keyword>
<dbReference type="InterPro" id="IPR000834">
    <property type="entry name" value="Peptidase_M14"/>
</dbReference>
<dbReference type="PROSITE" id="PS00132">
    <property type="entry name" value="CARBOXYPEPT_ZN_1"/>
    <property type="match status" value="1"/>
</dbReference>
<keyword evidence="11" id="KW-0482">Metalloprotease</keyword>
<dbReference type="SUPFAM" id="SSF54897">
    <property type="entry name" value="Protease propeptides/inhibitors"/>
    <property type="match status" value="1"/>
</dbReference>
<dbReference type="PRINTS" id="PR00765">
    <property type="entry name" value="CRBOXYPTASEA"/>
</dbReference>
<evidence type="ECO:0000256" key="13">
    <source>
        <dbReference type="ARBA" id="ARBA00057299"/>
    </source>
</evidence>
<evidence type="ECO:0000256" key="5">
    <source>
        <dbReference type="ARBA" id="ARBA00022645"/>
    </source>
</evidence>
<dbReference type="PANTHER" id="PTHR11705:SF91">
    <property type="entry name" value="FI01817P-RELATED"/>
    <property type="match status" value="1"/>
</dbReference>
<proteinExistence type="inferred from homology"/>
<sequence length="501" mass="56459">MQKVQTGCEVYSEKLSGGIPGNIGLVLVPNVVWGTLSSSSHYCQLGYHKLAIGADSGGNGVAGSMMLKLAILFIIVGFVAKLNCDPARYDGYKLLRVHTRHRRDLEAVKRIHDAADERLDFWREPRSVHGDVDIMVSAEHQDYLSDLLQDGGLEAKTIIEDIQEAFEEQSAINTEEEKEFFGSYQNLSQINEWMFTLGADYPDIVTVYEIATSYEGRPIHCLKVSDPYQAAESTKPAIFIMGGIHSREWLSPATVMFITNELVENYGIDSEIKELLEGLDWYIVPVFNVDGYVFSWEKYRFWRKTRSEYDHNRCKGADPNRNWDFEWGVSGVSDMSCDDTYAGPFAFSETEVRQIADYLTDLNARQPINGFIDFHAYSQLWMTPYGYDTVLPDNYQEQYNLAKDATDALRKVNGTDYTVGNIADVIYKASGNSVDWARGKLRVPYTYAVELPDKGRYGFLMPPRYIIPTGEETMEAIRVIGQGVMAYKGSASKLDAGLPTA</sequence>
<evidence type="ECO:0000256" key="15">
    <source>
        <dbReference type="SAM" id="Phobius"/>
    </source>
</evidence>
<comment type="function">
    <text evidence="13">Involved in the digestion of the blood meal.</text>
</comment>
<dbReference type="PANTHER" id="PTHR11705">
    <property type="entry name" value="PROTEASE FAMILY M14 CARBOXYPEPTIDASE A,B"/>
    <property type="match status" value="1"/>
</dbReference>
<dbReference type="Pfam" id="PF02244">
    <property type="entry name" value="Propep_M14"/>
    <property type="match status" value="1"/>
</dbReference>
<keyword evidence="15" id="KW-1133">Transmembrane helix</keyword>
<evidence type="ECO:0000256" key="4">
    <source>
        <dbReference type="ARBA" id="ARBA00022525"/>
    </source>
</evidence>
<evidence type="ECO:0000256" key="1">
    <source>
        <dbReference type="ARBA" id="ARBA00001947"/>
    </source>
</evidence>
<feature type="domain" description="Peptidase M14" evidence="16">
    <location>
        <begin position="183"/>
        <end position="484"/>
    </location>
</feature>
<evidence type="ECO:0000256" key="10">
    <source>
        <dbReference type="ARBA" id="ARBA00022833"/>
    </source>
</evidence>
<evidence type="ECO:0000313" key="17">
    <source>
        <dbReference type="EnsemblMetazoa" id="XP_038058638.1"/>
    </source>
</evidence>
<dbReference type="PROSITE" id="PS52035">
    <property type="entry name" value="PEPTIDASE_M14"/>
    <property type="match status" value="1"/>
</dbReference>
<keyword evidence="8" id="KW-0732">Signal</keyword>
<keyword evidence="4" id="KW-0964">Secreted</keyword>
<feature type="transmembrane region" description="Helical" evidence="15">
    <location>
        <begin position="65"/>
        <end position="84"/>
    </location>
</feature>
<dbReference type="GeneID" id="119729929"/>
<dbReference type="RefSeq" id="XP_038058638.1">
    <property type="nucleotide sequence ID" value="XM_038202710.1"/>
</dbReference>
<evidence type="ECO:0000259" key="16">
    <source>
        <dbReference type="PROSITE" id="PS52035"/>
    </source>
</evidence>
<evidence type="ECO:0000256" key="8">
    <source>
        <dbReference type="ARBA" id="ARBA00022729"/>
    </source>
</evidence>
<keyword evidence="10" id="KW-0862">Zinc</keyword>
<evidence type="ECO:0000256" key="6">
    <source>
        <dbReference type="ARBA" id="ARBA00022670"/>
    </source>
</evidence>
<keyword evidence="5" id="KW-0121">Carboxypeptidase</keyword>
<name>A0A914A479_PATMI</name>
<dbReference type="GO" id="GO:0008270">
    <property type="term" value="F:zinc ion binding"/>
    <property type="evidence" value="ECO:0007669"/>
    <property type="project" value="InterPro"/>
</dbReference>
<dbReference type="EnsemblMetazoa" id="XM_038202710.1">
    <property type="protein sequence ID" value="XP_038058638.1"/>
    <property type="gene ID" value="LOC119729929"/>
</dbReference>
<accession>A0A914A479</accession>